<accession>A0A2Z6N4Z4</accession>
<keyword evidence="2" id="KW-1185">Reference proteome</keyword>
<reference evidence="2" key="1">
    <citation type="journal article" date="2017" name="Front. Plant Sci.">
        <title>Climate Clever Clovers: New Paradigm to Reduce the Environmental Footprint of Ruminants by Breeding Low Methanogenic Forages Utilizing Haplotype Variation.</title>
        <authorList>
            <person name="Kaur P."/>
            <person name="Appels R."/>
            <person name="Bayer P.E."/>
            <person name="Keeble-Gagnere G."/>
            <person name="Wang J."/>
            <person name="Hirakawa H."/>
            <person name="Shirasawa K."/>
            <person name="Vercoe P."/>
            <person name="Stefanova K."/>
            <person name="Durmic Z."/>
            <person name="Nichols P."/>
            <person name="Revell C."/>
            <person name="Isobe S.N."/>
            <person name="Edwards D."/>
            <person name="Erskine W."/>
        </authorList>
    </citation>
    <scope>NUCLEOTIDE SEQUENCE [LARGE SCALE GENOMIC DNA]</scope>
    <source>
        <strain evidence="2">cv. Daliak</strain>
    </source>
</reference>
<evidence type="ECO:0000313" key="2">
    <source>
        <dbReference type="Proteomes" id="UP000242715"/>
    </source>
</evidence>
<protein>
    <submittedName>
        <fullName evidence="1">Uncharacterized protein</fullName>
    </submittedName>
</protein>
<dbReference type="EMBL" id="DF973471">
    <property type="protein sequence ID" value="GAU31912.1"/>
    <property type="molecule type" value="Genomic_DNA"/>
</dbReference>
<dbReference type="AlphaFoldDB" id="A0A2Z6N4Z4"/>
<organism evidence="1 2">
    <name type="scientific">Trifolium subterraneum</name>
    <name type="common">Subterranean clover</name>
    <dbReference type="NCBI Taxonomy" id="3900"/>
    <lineage>
        <taxon>Eukaryota</taxon>
        <taxon>Viridiplantae</taxon>
        <taxon>Streptophyta</taxon>
        <taxon>Embryophyta</taxon>
        <taxon>Tracheophyta</taxon>
        <taxon>Spermatophyta</taxon>
        <taxon>Magnoliopsida</taxon>
        <taxon>eudicotyledons</taxon>
        <taxon>Gunneridae</taxon>
        <taxon>Pentapetalae</taxon>
        <taxon>rosids</taxon>
        <taxon>fabids</taxon>
        <taxon>Fabales</taxon>
        <taxon>Fabaceae</taxon>
        <taxon>Papilionoideae</taxon>
        <taxon>50 kb inversion clade</taxon>
        <taxon>NPAAA clade</taxon>
        <taxon>Hologalegina</taxon>
        <taxon>IRL clade</taxon>
        <taxon>Trifolieae</taxon>
        <taxon>Trifolium</taxon>
    </lineage>
</organism>
<gene>
    <name evidence="1" type="ORF">TSUD_270970</name>
</gene>
<name>A0A2Z6N4Z4_TRISU</name>
<proteinExistence type="predicted"/>
<sequence length="57" mass="6781">MARIAGVQRRIQAGSGNGGLRNLEYKLQKELNDILKKEELMWFQRSRTKWLRDGEQY</sequence>
<dbReference type="Proteomes" id="UP000242715">
    <property type="component" value="Unassembled WGS sequence"/>
</dbReference>
<dbReference type="OrthoDB" id="1436718at2759"/>
<evidence type="ECO:0000313" key="1">
    <source>
        <dbReference type="EMBL" id="GAU31912.1"/>
    </source>
</evidence>